<keyword evidence="8 12" id="KW-0663">Pyridoxal phosphate</keyword>
<dbReference type="InterPro" id="IPR006653">
    <property type="entry name" value="Trp_synth_b_CS"/>
</dbReference>
<comment type="similarity">
    <text evidence="4 12">Belongs to the TrpB family.</text>
</comment>
<dbReference type="UniPathway" id="UPA00035">
    <property type="reaction ID" value="UER00044"/>
</dbReference>
<evidence type="ECO:0000256" key="11">
    <source>
        <dbReference type="ARBA" id="ARBA00049047"/>
    </source>
</evidence>
<dbReference type="Proteomes" id="UP000285697">
    <property type="component" value="Unassembled WGS sequence"/>
</dbReference>
<dbReference type="GO" id="GO:0004834">
    <property type="term" value="F:tryptophan synthase activity"/>
    <property type="evidence" value="ECO:0007669"/>
    <property type="project" value="UniProtKB-UniRule"/>
</dbReference>
<dbReference type="FunFam" id="3.40.50.1100:FF:000004">
    <property type="entry name" value="Tryptophan synthase beta chain"/>
    <property type="match status" value="1"/>
</dbReference>
<dbReference type="NCBIfam" id="TIGR00263">
    <property type="entry name" value="trpB"/>
    <property type="match status" value="1"/>
</dbReference>
<evidence type="ECO:0000256" key="6">
    <source>
        <dbReference type="ARBA" id="ARBA00022605"/>
    </source>
</evidence>
<dbReference type="InterPro" id="IPR006654">
    <property type="entry name" value="Trp_synth_beta"/>
</dbReference>
<evidence type="ECO:0000256" key="4">
    <source>
        <dbReference type="ARBA" id="ARBA00009982"/>
    </source>
</evidence>
<dbReference type="Gene3D" id="3.40.50.1100">
    <property type="match status" value="2"/>
</dbReference>
<sequence length="396" mass="43190">MTNPNGRFGIHGGQYIPETLMNAVIELEEAYNNYKNDPEFNRELTELLNEYAGRPSRLYYAEKMTKDLGGAKIYLKREDLNHTGAHKINNVLGQALLAKKMGKTRLIAETGAGQHGVATATAAALMGMECVVFMGEEDTVRQALNVYRMRLLGADVIPVKTGTATLKDAVSEAMREWTSRISDTHYCLGSVMGPHPFPTIVRDFQAVISKEIKDQMLVKEGRLPDAVIACVGGGSNAIGSFYHFIEDENVRLIGCEAAGRGVDTLETAATIATGRFGIFHGMKSYFCQDQYGQIAPVYSISAGLDYPGVGPEHSYLHDIGRAEYVPVTDDEAVNAFEYLAKTEGIIPAIESAHAVAHAMKIAPAMDPNKIIVITISGRGDKDCAAIARYRGEDIYE</sequence>
<gene>
    <name evidence="12 14" type="primary">trpB</name>
    <name evidence="14" type="ORF">DW270_04210</name>
</gene>
<dbReference type="FunFam" id="3.40.50.1100:FF:000001">
    <property type="entry name" value="Tryptophan synthase beta chain"/>
    <property type="match status" value="1"/>
</dbReference>
<evidence type="ECO:0000256" key="9">
    <source>
        <dbReference type="ARBA" id="ARBA00023141"/>
    </source>
</evidence>
<dbReference type="PANTHER" id="PTHR48077">
    <property type="entry name" value="TRYPTOPHAN SYNTHASE-RELATED"/>
    <property type="match status" value="1"/>
</dbReference>
<dbReference type="PANTHER" id="PTHR48077:SF3">
    <property type="entry name" value="TRYPTOPHAN SYNTHASE"/>
    <property type="match status" value="1"/>
</dbReference>
<dbReference type="PIRSF" id="PIRSF001413">
    <property type="entry name" value="Trp_syn_beta"/>
    <property type="match status" value="1"/>
</dbReference>
<proteinExistence type="inferred from homology"/>
<dbReference type="InterPro" id="IPR036052">
    <property type="entry name" value="TrpB-like_PALP_sf"/>
</dbReference>
<dbReference type="AlphaFoldDB" id="A0A414SMF4"/>
<evidence type="ECO:0000256" key="3">
    <source>
        <dbReference type="ARBA" id="ARBA00004733"/>
    </source>
</evidence>
<comment type="cofactor">
    <cofactor evidence="1 12">
        <name>pyridoxal 5'-phosphate</name>
        <dbReference type="ChEBI" id="CHEBI:597326"/>
    </cofactor>
</comment>
<dbReference type="RefSeq" id="WP_118262830.1">
    <property type="nucleotide sequence ID" value="NZ_QRIA01000004.1"/>
</dbReference>
<dbReference type="Pfam" id="PF00291">
    <property type="entry name" value="PALP"/>
    <property type="match status" value="1"/>
</dbReference>
<name>A0A414SMF4_MEDGN</name>
<evidence type="ECO:0000256" key="7">
    <source>
        <dbReference type="ARBA" id="ARBA00022822"/>
    </source>
</evidence>
<comment type="function">
    <text evidence="2 12">The beta subunit is responsible for the synthesis of L-tryptophan from indole and L-serine.</text>
</comment>
<dbReference type="InterPro" id="IPR001926">
    <property type="entry name" value="TrpB-like_PALP"/>
</dbReference>
<keyword evidence="6 12" id="KW-0028">Amino-acid biosynthesis</keyword>
<evidence type="ECO:0000256" key="1">
    <source>
        <dbReference type="ARBA" id="ARBA00001933"/>
    </source>
</evidence>
<comment type="subunit">
    <text evidence="5 12">Tetramer of two alpha and two beta chains.</text>
</comment>
<evidence type="ECO:0000313" key="15">
    <source>
        <dbReference type="Proteomes" id="UP000285697"/>
    </source>
</evidence>
<dbReference type="EMBL" id="QRIA01000004">
    <property type="protein sequence ID" value="RHG21032.1"/>
    <property type="molecule type" value="Genomic_DNA"/>
</dbReference>
<dbReference type="CDD" id="cd06446">
    <property type="entry name" value="Trp-synth_B"/>
    <property type="match status" value="1"/>
</dbReference>
<keyword evidence="9 12" id="KW-0057">Aromatic amino acid biosynthesis</keyword>
<feature type="domain" description="Tryptophan synthase beta chain-like PALP" evidence="13">
    <location>
        <begin position="52"/>
        <end position="377"/>
    </location>
</feature>
<keyword evidence="10 12" id="KW-0456">Lyase</keyword>
<keyword evidence="7 12" id="KW-0822">Tryptophan biosynthesis</keyword>
<comment type="pathway">
    <text evidence="3 12">Amino-acid biosynthesis; L-tryptophan biosynthesis; L-tryptophan from chorismate: step 5/5.</text>
</comment>
<accession>A0A414SMF4</accession>
<evidence type="ECO:0000256" key="10">
    <source>
        <dbReference type="ARBA" id="ARBA00023239"/>
    </source>
</evidence>
<dbReference type="InterPro" id="IPR023026">
    <property type="entry name" value="Trp_synth_beta/beta-like"/>
</dbReference>
<evidence type="ECO:0000256" key="12">
    <source>
        <dbReference type="HAMAP-Rule" id="MF_00133"/>
    </source>
</evidence>
<dbReference type="EC" id="4.2.1.20" evidence="12"/>
<comment type="caution">
    <text evidence="14">The sequence shown here is derived from an EMBL/GenBank/DDBJ whole genome shotgun (WGS) entry which is preliminary data.</text>
</comment>
<evidence type="ECO:0000259" key="13">
    <source>
        <dbReference type="Pfam" id="PF00291"/>
    </source>
</evidence>
<dbReference type="HAMAP" id="MF_00133">
    <property type="entry name" value="Trp_synth_beta"/>
    <property type="match status" value="1"/>
</dbReference>
<evidence type="ECO:0000256" key="8">
    <source>
        <dbReference type="ARBA" id="ARBA00022898"/>
    </source>
</evidence>
<organism evidence="14 15">
    <name type="scientific">Mediterraneibacter gnavus</name>
    <name type="common">Ruminococcus gnavus</name>
    <dbReference type="NCBI Taxonomy" id="33038"/>
    <lineage>
        <taxon>Bacteria</taxon>
        <taxon>Bacillati</taxon>
        <taxon>Bacillota</taxon>
        <taxon>Clostridia</taxon>
        <taxon>Lachnospirales</taxon>
        <taxon>Lachnospiraceae</taxon>
        <taxon>Mediterraneibacter</taxon>
    </lineage>
</organism>
<feature type="modified residue" description="N6-(pyridoxal phosphate)lysine" evidence="12">
    <location>
        <position position="87"/>
    </location>
</feature>
<evidence type="ECO:0000256" key="2">
    <source>
        <dbReference type="ARBA" id="ARBA00002786"/>
    </source>
</evidence>
<evidence type="ECO:0000313" key="14">
    <source>
        <dbReference type="EMBL" id="RHG21032.1"/>
    </source>
</evidence>
<comment type="catalytic activity">
    <reaction evidence="11 12">
        <text>(1S,2R)-1-C-(indol-3-yl)glycerol 3-phosphate + L-serine = D-glyceraldehyde 3-phosphate + L-tryptophan + H2O</text>
        <dbReference type="Rhea" id="RHEA:10532"/>
        <dbReference type="ChEBI" id="CHEBI:15377"/>
        <dbReference type="ChEBI" id="CHEBI:33384"/>
        <dbReference type="ChEBI" id="CHEBI:57912"/>
        <dbReference type="ChEBI" id="CHEBI:58866"/>
        <dbReference type="ChEBI" id="CHEBI:59776"/>
        <dbReference type="EC" id="4.2.1.20"/>
    </reaction>
</comment>
<dbReference type="PROSITE" id="PS00168">
    <property type="entry name" value="TRP_SYNTHASE_BETA"/>
    <property type="match status" value="1"/>
</dbReference>
<dbReference type="SUPFAM" id="SSF53686">
    <property type="entry name" value="Tryptophan synthase beta subunit-like PLP-dependent enzymes"/>
    <property type="match status" value="1"/>
</dbReference>
<dbReference type="GO" id="GO:0005737">
    <property type="term" value="C:cytoplasm"/>
    <property type="evidence" value="ECO:0007669"/>
    <property type="project" value="TreeGrafter"/>
</dbReference>
<reference evidence="14 15" key="1">
    <citation type="submission" date="2018-08" db="EMBL/GenBank/DDBJ databases">
        <title>A genome reference for cultivated species of the human gut microbiota.</title>
        <authorList>
            <person name="Zou Y."/>
            <person name="Xue W."/>
            <person name="Luo G."/>
        </authorList>
    </citation>
    <scope>NUCLEOTIDE SEQUENCE [LARGE SCALE GENOMIC DNA]</scope>
    <source>
        <strain evidence="14 15">AM22-7AC</strain>
    </source>
</reference>
<evidence type="ECO:0000256" key="5">
    <source>
        <dbReference type="ARBA" id="ARBA00011270"/>
    </source>
</evidence>
<protein>
    <recommendedName>
        <fullName evidence="12">Tryptophan synthase beta chain</fullName>
        <ecNumber evidence="12">4.2.1.20</ecNumber>
    </recommendedName>
</protein>